<dbReference type="PANTHER" id="PTHR18895">
    <property type="entry name" value="HEMK METHYLTRANSFERASE"/>
    <property type="match status" value="1"/>
</dbReference>
<feature type="domain" description="Methyltransferase small" evidence="6">
    <location>
        <begin position="88"/>
        <end position="171"/>
    </location>
</feature>
<evidence type="ECO:0000313" key="7">
    <source>
        <dbReference type="EMBL" id="PSL37997.1"/>
    </source>
</evidence>
<dbReference type="EMBL" id="PYAU01000001">
    <property type="protein sequence ID" value="PSL37997.1"/>
    <property type="molecule type" value="Genomic_DNA"/>
</dbReference>
<reference evidence="7 8" key="1">
    <citation type="submission" date="2018-03" db="EMBL/GenBank/DDBJ databases">
        <title>Genomic Encyclopedia of Archaeal and Bacterial Type Strains, Phase II (KMG-II): from individual species to whole genera.</title>
        <authorList>
            <person name="Goeker M."/>
        </authorList>
    </citation>
    <scope>NUCLEOTIDE SEQUENCE [LARGE SCALE GENOMIC DNA]</scope>
    <source>
        <strain evidence="7 8">DSM 21548</strain>
    </source>
</reference>
<evidence type="ECO:0000256" key="4">
    <source>
        <dbReference type="ARBA" id="ARBA00022691"/>
    </source>
</evidence>
<dbReference type="Pfam" id="PF05175">
    <property type="entry name" value="MTS"/>
    <property type="match status" value="1"/>
</dbReference>
<keyword evidence="4" id="KW-0949">S-adenosyl-L-methionine</keyword>
<comment type="caution">
    <text evidence="7">The sequence shown here is derived from an EMBL/GenBank/DDBJ whole genome shotgun (WGS) entry which is preliminary data.</text>
</comment>
<proteinExistence type="predicted"/>
<dbReference type="InterPro" id="IPR022446">
    <property type="entry name" value="MeTrfrase_put"/>
</dbReference>
<keyword evidence="2 7" id="KW-0489">Methyltransferase</keyword>
<dbReference type="GO" id="GO:0032259">
    <property type="term" value="P:methylation"/>
    <property type="evidence" value="ECO:0007669"/>
    <property type="project" value="UniProtKB-KW"/>
</dbReference>
<keyword evidence="3 7" id="KW-0808">Transferase</keyword>
<dbReference type="CDD" id="cd02440">
    <property type="entry name" value="AdoMet_MTases"/>
    <property type="match status" value="1"/>
</dbReference>
<dbReference type="Gene3D" id="3.40.50.150">
    <property type="entry name" value="Vaccinia Virus protein VP39"/>
    <property type="match status" value="1"/>
</dbReference>
<dbReference type="EC" id="2.1.1.297" evidence="1"/>
<dbReference type="InterPro" id="IPR007848">
    <property type="entry name" value="Small_mtfrase_dom"/>
</dbReference>
<dbReference type="SUPFAM" id="SSF53335">
    <property type="entry name" value="S-adenosyl-L-methionine-dependent methyltransferases"/>
    <property type="match status" value="1"/>
</dbReference>
<dbReference type="NCBIfam" id="TIGR03704">
    <property type="entry name" value="PrmC_rel_meth"/>
    <property type="match status" value="1"/>
</dbReference>
<sequence>MRAAEADIDGIVARLRAAGCVFAEDEAALLVESASSEVELDALVERRVIGTPLEQILGWAEFRGIRLVVEPGVFVPRLRTGFLVDLALEAARPGAVVLDLCCGIGALAASIDAEAGVALDVFAADIDSAAVRCARRNVERADRVFEGDLFAPLPVELRGRIDVIAVNAPYVPTDEIRHMPSEARDFEASIALDGGEDGLDMHRRVAQEAAAWLAPGGLLVIETSAEQSERTRALFADAGFDARIETDEDRDAMAVAATCSVRAR</sequence>
<evidence type="ECO:0000256" key="3">
    <source>
        <dbReference type="ARBA" id="ARBA00022679"/>
    </source>
</evidence>
<dbReference type="InterPro" id="IPR029063">
    <property type="entry name" value="SAM-dependent_MTases_sf"/>
</dbReference>
<protein>
    <recommendedName>
        <fullName evidence="1">peptide chain release factor N(5)-glutamine methyltransferase</fullName>
        <ecNumber evidence="1">2.1.1.297</ecNumber>
    </recommendedName>
</protein>
<comment type="catalytic activity">
    <reaction evidence="5">
        <text>L-glutaminyl-[peptide chain release factor] + S-adenosyl-L-methionine = N(5)-methyl-L-glutaminyl-[peptide chain release factor] + S-adenosyl-L-homocysteine + H(+)</text>
        <dbReference type="Rhea" id="RHEA:42896"/>
        <dbReference type="Rhea" id="RHEA-COMP:10271"/>
        <dbReference type="Rhea" id="RHEA-COMP:10272"/>
        <dbReference type="ChEBI" id="CHEBI:15378"/>
        <dbReference type="ChEBI" id="CHEBI:30011"/>
        <dbReference type="ChEBI" id="CHEBI:57856"/>
        <dbReference type="ChEBI" id="CHEBI:59789"/>
        <dbReference type="ChEBI" id="CHEBI:61891"/>
        <dbReference type="EC" id="2.1.1.297"/>
    </reaction>
</comment>
<evidence type="ECO:0000256" key="1">
    <source>
        <dbReference type="ARBA" id="ARBA00012771"/>
    </source>
</evidence>
<dbReference type="Proteomes" id="UP000241203">
    <property type="component" value="Unassembled WGS sequence"/>
</dbReference>
<dbReference type="AlphaFoldDB" id="A0A2P8GVJ5"/>
<dbReference type="RefSeq" id="WP_243696642.1">
    <property type="nucleotide sequence ID" value="NZ_PYAU01000001.1"/>
</dbReference>
<evidence type="ECO:0000256" key="5">
    <source>
        <dbReference type="ARBA" id="ARBA00048391"/>
    </source>
</evidence>
<evidence type="ECO:0000313" key="8">
    <source>
        <dbReference type="Proteomes" id="UP000241203"/>
    </source>
</evidence>
<evidence type="ECO:0000256" key="2">
    <source>
        <dbReference type="ARBA" id="ARBA00022603"/>
    </source>
</evidence>
<accession>A0A2P8GVJ5</accession>
<dbReference type="InterPro" id="IPR050320">
    <property type="entry name" value="N5-glutamine_MTase"/>
</dbReference>
<dbReference type="PANTHER" id="PTHR18895:SF74">
    <property type="entry name" value="MTRF1L RELEASE FACTOR GLUTAMINE METHYLTRANSFERASE"/>
    <property type="match status" value="1"/>
</dbReference>
<evidence type="ECO:0000259" key="6">
    <source>
        <dbReference type="Pfam" id="PF05175"/>
    </source>
</evidence>
<organism evidence="7 8">
    <name type="scientific">Labedella gwakjiensis</name>
    <dbReference type="NCBI Taxonomy" id="390269"/>
    <lineage>
        <taxon>Bacteria</taxon>
        <taxon>Bacillati</taxon>
        <taxon>Actinomycetota</taxon>
        <taxon>Actinomycetes</taxon>
        <taxon>Micrococcales</taxon>
        <taxon>Microbacteriaceae</taxon>
        <taxon>Labedella</taxon>
    </lineage>
</organism>
<dbReference type="InterPro" id="IPR004556">
    <property type="entry name" value="HemK-like"/>
</dbReference>
<dbReference type="NCBIfam" id="TIGR00536">
    <property type="entry name" value="hemK_fam"/>
    <property type="match status" value="1"/>
</dbReference>
<gene>
    <name evidence="7" type="ORF">CLV49_1607</name>
</gene>
<name>A0A2P8GVJ5_9MICO</name>
<dbReference type="GO" id="GO:0102559">
    <property type="term" value="F:peptide chain release factor N(5)-glutamine methyltransferase activity"/>
    <property type="evidence" value="ECO:0007669"/>
    <property type="project" value="UniProtKB-EC"/>
</dbReference>